<dbReference type="Gene3D" id="3.30.70.1730">
    <property type="match status" value="1"/>
</dbReference>
<evidence type="ECO:0000256" key="1">
    <source>
        <dbReference type="ARBA" id="ARBA00008889"/>
    </source>
</evidence>
<dbReference type="PATRIC" id="fig|1618657.3.peg.457"/>
<dbReference type="InterPro" id="IPR022973">
    <property type="entry name" value="Ribosomal_uL10_bac"/>
</dbReference>
<evidence type="ECO:0000313" key="7">
    <source>
        <dbReference type="Proteomes" id="UP000034889"/>
    </source>
</evidence>
<reference evidence="6 7" key="1">
    <citation type="journal article" date="2015" name="Nature">
        <title>rRNA introns, odd ribosomes, and small enigmatic genomes across a large radiation of phyla.</title>
        <authorList>
            <person name="Brown C.T."/>
            <person name="Hug L.A."/>
            <person name="Thomas B.C."/>
            <person name="Sharon I."/>
            <person name="Castelle C.J."/>
            <person name="Singh A."/>
            <person name="Wilkins M.J."/>
            <person name="Williams K.H."/>
            <person name="Banfield J.F."/>
        </authorList>
    </citation>
    <scope>NUCLEOTIDE SEQUENCE [LARGE SCALE GENOMIC DNA]</scope>
</reference>
<dbReference type="Proteomes" id="UP000034889">
    <property type="component" value="Unassembled WGS sequence"/>
</dbReference>
<evidence type="ECO:0000256" key="2">
    <source>
        <dbReference type="ARBA" id="ARBA00022980"/>
    </source>
</evidence>
<accession>A0A0G1MZH5</accession>
<dbReference type="GO" id="GO:0006412">
    <property type="term" value="P:translation"/>
    <property type="evidence" value="ECO:0007669"/>
    <property type="project" value="UniProtKB-UniRule"/>
</dbReference>
<dbReference type="InterPro" id="IPR043141">
    <property type="entry name" value="Ribosomal_uL10-like_sf"/>
</dbReference>
<comment type="similarity">
    <text evidence="1 5">Belongs to the universal ribosomal protein uL10 family.</text>
</comment>
<evidence type="ECO:0000256" key="4">
    <source>
        <dbReference type="ARBA" id="ARBA00035202"/>
    </source>
</evidence>
<dbReference type="CDD" id="cd05797">
    <property type="entry name" value="Ribosomal_L10"/>
    <property type="match status" value="1"/>
</dbReference>
<dbReference type="GO" id="GO:0070180">
    <property type="term" value="F:large ribosomal subunit rRNA binding"/>
    <property type="evidence" value="ECO:0007669"/>
    <property type="project" value="UniProtKB-UniRule"/>
</dbReference>
<dbReference type="InterPro" id="IPR002363">
    <property type="entry name" value="Ribosomal_uL10_CS_bac"/>
</dbReference>
<dbReference type="HAMAP" id="MF_00362">
    <property type="entry name" value="Ribosomal_uL10"/>
    <property type="match status" value="1"/>
</dbReference>
<evidence type="ECO:0000256" key="5">
    <source>
        <dbReference type="HAMAP-Rule" id="MF_00362"/>
    </source>
</evidence>
<proteinExistence type="inferred from homology"/>
<comment type="function">
    <text evidence="5">Forms part of the ribosomal stalk, playing a central role in the interaction of the ribosome with GTP-bound translation factors.</text>
</comment>
<keyword evidence="2 5" id="KW-0689">Ribosomal protein</keyword>
<evidence type="ECO:0000313" key="6">
    <source>
        <dbReference type="EMBL" id="KKT77359.1"/>
    </source>
</evidence>
<dbReference type="SUPFAM" id="SSF160369">
    <property type="entry name" value="Ribosomal protein L10-like"/>
    <property type="match status" value="1"/>
</dbReference>
<dbReference type="Pfam" id="PF00466">
    <property type="entry name" value="Ribosomal_L10"/>
    <property type="match status" value="1"/>
</dbReference>
<dbReference type="GO" id="GO:0015934">
    <property type="term" value="C:large ribosomal subunit"/>
    <property type="evidence" value="ECO:0007669"/>
    <property type="project" value="InterPro"/>
</dbReference>
<dbReference type="InterPro" id="IPR001790">
    <property type="entry name" value="Ribosomal_uL10"/>
</dbReference>
<keyword evidence="5" id="KW-0699">rRNA-binding</keyword>
<evidence type="ECO:0000256" key="3">
    <source>
        <dbReference type="ARBA" id="ARBA00023274"/>
    </source>
</evidence>
<comment type="subunit">
    <text evidence="5">Part of the ribosomal stalk of the 50S ribosomal subunit. The N-terminus interacts with L11 and the large rRNA to form the base of the stalk. The C-terminus forms an elongated spine to which L12 dimers bind in a sequential fashion forming a multimeric L10(L12)X complex.</text>
</comment>
<gene>
    <name evidence="5" type="primary">rplJ</name>
    <name evidence="6" type="ORF">UW74_C0043G0008</name>
</gene>
<name>A0A0G1MZH5_9BACT</name>
<dbReference type="AlphaFoldDB" id="A0A0G1MZH5"/>
<keyword evidence="3 5" id="KW-0687">Ribonucleoprotein</keyword>
<dbReference type="PANTHER" id="PTHR11560">
    <property type="entry name" value="39S RIBOSOMAL PROTEIN L10, MITOCHONDRIAL"/>
    <property type="match status" value="1"/>
</dbReference>
<dbReference type="InterPro" id="IPR047865">
    <property type="entry name" value="Ribosomal_uL10_bac_type"/>
</dbReference>
<dbReference type="Gene3D" id="6.10.250.290">
    <property type="match status" value="1"/>
</dbReference>
<sequence>MLTKAQKSKVVEELAERFKKQKIAIFSDFRGVSVSKSQELRRGLKKEDGEFKVTRKTLFDRALEAIGIDFSTKKLDGEIGVAFGYGDQVAPAKLLAKFSKDNETFKILGGILDGKVLKKEEVIALSKLPSRETLLGQLVGTLLSPVRGLVTVLGGNMRNLVVVLNQIKDKR</sequence>
<dbReference type="EMBL" id="LCJM01000043">
    <property type="protein sequence ID" value="KKT77359.1"/>
    <property type="molecule type" value="Genomic_DNA"/>
</dbReference>
<dbReference type="GO" id="GO:0003735">
    <property type="term" value="F:structural constituent of ribosome"/>
    <property type="evidence" value="ECO:0007669"/>
    <property type="project" value="InterPro"/>
</dbReference>
<dbReference type="PROSITE" id="PS01109">
    <property type="entry name" value="RIBOSOMAL_L10"/>
    <property type="match status" value="1"/>
</dbReference>
<dbReference type="NCBIfam" id="NF000955">
    <property type="entry name" value="PRK00099.1-1"/>
    <property type="match status" value="1"/>
</dbReference>
<comment type="caution">
    <text evidence="6">The sequence shown here is derived from an EMBL/GenBank/DDBJ whole genome shotgun (WGS) entry which is preliminary data.</text>
</comment>
<protein>
    <recommendedName>
        <fullName evidence="4 5">Large ribosomal subunit protein uL10</fullName>
    </recommendedName>
</protein>
<keyword evidence="5" id="KW-0694">RNA-binding</keyword>
<organism evidence="6 7">
    <name type="scientific">Candidatus Giovannonibacteria bacterium GW2011_GWC2_44_8</name>
    <dbReference type="NCBI Taxonomy" id="1618657"/>
    <lineage>
        <taxon>Bacteria</taxon>
        <taxon>Candidatus Giovannoniibacteriota</taxon>
    </lineage>
</organism>